<dbReference type="Gene3D" id="3.40.50.720">
    <property type="entry name" value="NAD(P)-binding Rossmann-like Domain"/>
    <property type="match status" value="2"/>
</dbReference>
<dbReference type="InterPro" id="IPR057326">
    <property type="entry name" value="KR_dom"/>
</dbReference>
<dbReference type="SUPFAM" id="SSF51735">
    <property type="entry name" value="NAD(P)-binding Rossmann-fold domains"/>
    <property type="match status" value="2"/>
</dbReference>
<dbReference type="InterPro" id="IPR049900">
    <property type="entry name" value="PKS_mFAS_DH"/>
</dbReference>
<evidence type="ECO:0000256" key="9">
    <source>
        <dbReference type="PROSITE-ProRule" id="PRU01363"/>
    </source>
</evidence>
<gene>
    <name evidence="14" type="ORF">CI238_07818</name>
</gene>
<dbReference type="InterPro" id="IPR049552">
    <property type="entry name" value="PKS_DH_N"/>
</dbReference>
<dbReference type="InterPro" id="IPR020841">
    <property type="entry name" value="PKS_Beta-ketoAc_synthase_dom"/>
</dbReference>
<evidence type="ECO:0000256" key="4">
    <source>
        <dbReference type="ARBA" id="ARBA00022679"/>
    </source>
</evidence>
<sequence length="2531" mass="274942">MASVAASNIFTSPVKPYGMNGCTDGLDREIFDEETSNTDSGPSVTSSGALDGNNDTTATPDSEPDLDQHLPPIAIVGIGLRLPGKISTTEEFWDLLVNKKSTRCRVPESRFNVDAFYSDSGKPGTVNSKYGHYLDCKIDGMDASFFSMSKAEVEKLDPHQRLLLEVVWECMENGGQKNWRGQNIGCYVGVYGDDWLDLSAKDPQRLGLYRITSSAEFGVANRLSYEFDLKGPSMTIRTACSSSLVGLHEACQAIYSGSCDSAVVAGANVIMSPTLAVTLTEQGVISPSGVCRSFDKKADGYVRAEAVNAVYVKKLNDALRDGDPIRGVIRATGTNFDGKTSGITNPSKESQEDLIRRTYRAANIPNPGDTGFVECHGTGTSVGDPLETTAVGRVFGGRGEVLISSVKPNVGHSEGASGLTSLIKAVLALEKETVPPNINFSDPNPNIGWQEFGLRVPTEALEWPAGRMARVSVNNFGIGGANAHVIVDSPKPFQKKSPETESHRQHLLLFSAHDKVSLNSLISQVEEYALKHENRLSDISFTLGARREQLAHRAFTIVNGTGPFQMSPVVQCKNKLPRRINFVFTGQGAQWARMAVELLEEFPSFLTDIRHMDRTLQGLRHAPLWSMEEELSRPSGESRIDQPEFAQPICTAVQIGIVRLLRSLNVRPAAVVGHSSGEIAAAYAAGLLTLDAAIAVAYYRGQVTRQQIHPGAMAAVGLGSSDLKQYLDTGVVIACENSATSTTLSGDNDALDSVLDKIKLSRPGCFVRKLKVDKAYHSHHMREVGDLYQTLLHSFIPSVVSPNDDDDAEYDYDESSIALYSSVTGKRATKSQLGPVYWRMNLESPVVFSSAVQSMLGSTTEESLCLEIGPHSALAGPLREIIRSANLQNSVVYVPTLLRNQNSTESLLSCLGQLFQYSVHVDMPTTSDHTVLTDLPNYPWKHEATYWNESRVSQEWRLRKFPPHELLGIRALETDDTRPTWRNVLRLNDVPWIKDHKIKDDVVLPAAAYLAMAGEAFRQVTDGPVVDFSLRQVNIKAALVLREAEGTEIMTHLAPVRLTSTRHSAWYEFSVVSHHGSGWVEHCNGQVKAGDGVPITAYDMDIPHHPRIMSSPALYKSMRSVGLNYGPRFQGMKDMSSKPGAGRVSASIFDNHDPGEDSYLLHPTTIDFCLQVQIAAAADGLPRRIKNICMPTYIEEMYVGQASSELRIAGQATSSSKGAINGSATAMADGLLALLMTNVRFTILDDSSLSQDADTVAAAQLQWKPDVEFVSPAELIRPRKCLRPVLAKLERLTLLSIVKTLQLIEGTQITGHLYRFRYWLASQRARAAKGEYRHVSDAETLASLSEPELSKEIEATMEDVYKTGGLEVAELILRAMSSAPSIFNGEINPIEVLIADEGLGNIYKFIQSLCDSTPLFEILGHADPTMKVLEIGAGTGGTTAEVLRGFTSDVGERMYAQYDFTDISAGFFAAAQERFGDYDGIEYKVLDISKDPIAQGFEAESYDLIVASNVLHATPSIQATLRNVKKLIRPGGRLFLQELSPGEINQNRYVADGNLHKGFLPGWWLGVSDERPNEPYISPAQWDSHLRAAGFSGTDAVVYDDEAPYQINANIMSSTIVTTLPPGDVCILTGSCHGPANLLQDTLVKRGYRVSLSSLDELPEPGVDVISLLDLELPYFHDISKERLENLQTYLGTLSLDTGVLWVTGHAQVGCDDPRYAASIGAIRSIRSELSLDIATLEIDARGDLDTGKVADVFSKIRCESSASGLDPDREFAVLGGKIIIPRYNWINVREQHADSTDNQARKLETGRSGQLQSLRWIPQVSGDLMDHEIEIEPRAVGMNLKDVMVAMGLIEAATPGLGLECAGIVRRIGPGVDDIAVGDRVMAFHHGCFASRIVCSTDQVVTLPETLSFEEAATVPCVYSTVIHSLLTVGGLERDQSVLIHAACGGVGIAAIHVCKMIGAKIFATVGSPDKVQTLVDVFGIPRNRIFSSRDSSFYLGIMDATNGSGVDLVLNSLSGELLHLSWKCVSAFGKMLELGKQDFQGHGTLGMDNFEANRTFCGIDLSQLALERPKVLKRLLERCKNLLEEGSIKPVNPITSFKAAEIVKAFKYLQAGSHIGKAVVTMPEQASELPLAPVASKTQFAQDVSYLLVGGLGGLGRSISTWMVENGARHIIYLSRSAGQSTGDKAFIHELESQGCAVQCFMGRVEDPEAVTRAVCNASKPIAGVLHMSLVLSDRNILKYTHEDWHAAVKPKVDGAWNLHHALANAKLDFFVLFSSISYVIGQAGQANYAAANAFLAAFAQYRHSRGLPASVMDIGIVEDAGYLCDNAAVLEHFKALNYNTLKEADLLQALAYSVTRQGSSSPPPSPASDGNYVNPAEIAVGLGSTKALSDPSNRIPWRRDIRMAAAHVKGSACSAQAGPESQGLAQFLGGLVADPSALDASEALEFLTTQIGEAIYGLMMKNMDELKVDVPLAVLGVDSLVAIEIRDWWHRTFGVHVNVLEILGASSIRALGKTAVDGLKKVWPRATI</sequence>
<keyword evidence="7" id="KW-0511">Multifunctional enzyme</keyword>
<keyword evidence="8" id="KW-0012">Acyltransferase</keyword>
<dbReference type="GO" id="GO:0006633">
    <property type="term" value="P:fatty acid biosynthetic process"/>
    <property type="evidence" value="ECO:0007669"/>
    <property type="project" value="TreeGrafter"/>
</dbReference>
<name>A0A161WBS7_COLIC</name>
<evidence type="ECO:0000256" key="6">
    <source>
        <dbReference type="ARBA" id="ARBA00023002"/>
    </source>
</evidence>
<dbReference type="SMART" id="SM00827">
    <property type="entry name" value="PKS_AT"/>
    <property type="match status" value="1"/>
</dbReference>
<feature type="domain" description="Ketosynthase family 3 (KS3)" evidence="12">
    <location>
        <begin position="70"/>
        <end position="489"/>
    </location>
</feature>
<dbReference type="GO" id="GO:0004312">
    <property type="term" value="F:fatty acid synthase activity"/>
    <property type="evidence" value="ECO:0007669"/>
    <property type="project" value="TreeGrafter"/>
</dbReference>
<evidence type="ECO:0000256" key="2">
    <source>
        <dbReference type="ARBA" id="ARBA00022553"/>
    </source>
</evidence>
<dbReference type="SUPFAM" id="SSF52151">
    <property type="entry name" value="FabD/lysophospholipase-like"/>
    <property type="match status" value="1"/>
</dbReference>
<dbReference type="SMART" id="SM00829">
    <property type="entry name" value="PKS_ER"/>
    <property type="match status" value="1"/>
</dbReference>
<comment type="caution">
    <text evidence="14">The sequence shown here is derived from an EMBL/GenBank/DDBJ whole genome shotgun (WGS) entry which is preliminary data.</text>
</comment>
<keyword evidence="4" id="KW-0808">Transferase</keyword>
<dbReference type="CDD" id="cd02440">
    <property type="entry name" value="AdoMet_MTases"/>
    <property type="match status" value="1"/>
</dbReference>
<feature type="active site" description="Proton donor; for dehydratase activity" evidence="9">
    <location>
        <position position="1167"/>
    </location>
</feature>
<dbReference type="Pfam" id="PF14765">
    <property type="entry name" value="PS-DH"/>
    <property type="match status" value="1"/>
</dbReference>
<dbReference type="Gene3D" id="3.40.47.10">
    <property type="match status" value="1"/>
</dbReference>
<dbReference type="InterPro" id="IPR014043">
    <property type="entry name" value="Acyl_transferase_dom"/>
</dbReference>
<reference evidence="14 15" key="1">
    <citation type="submission" date="2015-06" db="EMBL/GenBank/DDBJ databases">
        <title>Survival trade-offs in plant roots during colonization by closely related pathogenic and mutualistic fungi.</title>
        <authorList>
            <person name="Hacquard S."/>
            <person name="Kracher B."/>
            <person name="Hiruma K."/>
            <person name="Weinman A."/>
            <person name="Muench P."/>
            <person name="Garrido Oter R."/>
            <person name="Ver Loren van Themaat E."/>
            <person name="Dallerey J.-F."/>
            <person name="Damm U."/>
            <person name="Henrissat B."/>
            <person name="Lespinet O."/>
            <person name="Thon M."/>
            <person name="Kemen E."/>
            <person name="McHardy A.C."/>
            <person name="Schulze-Lefert P."/>
            <person name="O'Connell R.J."/>
        </authorList>
    </citation>
    <scope>NUCLEOTIDE SEQUENCE [LARGE SCALE GENOMIC DNA]</scope>
    <source>
        <strain evidence="14 15">MAFF 238704</strain>
    </source>
</reference>
<accession>A0A161WBS7</accession>
<dbReference type="PROSITE" id="PS52019">
    <property type="entry name" value="PKS_MFAS_DH"/>
    <property type="match status" value="1"/>
</dbReference>
<dbReference type="Pfam" id="PF00109">
    <property type="entry name" value="ketoacyl-synt"/>
    <property type="match status" value="1"/>
</dbReference>
<dbReference type="SUPFAM" id="SSF53335">
    <property type="entry name" value="S-adenosyl-L-methionine-dependent methyltransferases"/>
    <property type="match status" value="1"/>
</dbReference>
<dbReference type="InterPro" id="IPR001227">
    <property type="entry name" value="Ac_transferase_dom_sf"/>
</dbReference>
<dbReference type="InterPro" id="IPR049551">
    <property type="entry name" value="PKS_DH_C"/>
</dbReference>
<evidence type="ECO:0000259" key="12">
    <source>
        <dbReference type="PROSITE" id="PS52004"/>
    </source>
</evidence>
<dbReference type="SUPFAM" id="SSF50129">
    <property type="entry name" value="GroES-like"/>
    <property type="match status" value="1"/>
</dbReference>
<dbReference type="CDD" id="cd00833">
    <property type="entry name" value="PKS"/>
    <property type="match status" value="1"/>
</dbReference>
<dbReference type="SUPFAM" id="SSF47336">
    <property type="entry name" value="ACP-like"/>
    <property type="match status" value="1"/>
</dbReference>
<dbReference type="InterPro" id="IPR050091">
    <property type="entry name" value="PKS_NRPS_Biosynth_Enz"/>
</dbReference>
<dbReference type="SUPFAM" id="SSF53901">
    <property type="entry name" value="Thiolase-like"/>
    <property type="match status" value="1"/>
</dbReference>
<feature type="region of interest" description="Disordered" evidence="10">
    <location>
        <begin position="32"/>
        <end position="67"/>
    </location>
</feature>
<dbReference type="Pfam" id="PF16197">
    <property type="entry name" value="KAsynt_C_assoc"/>
    <property type="match status" value="1"/>
</dbReference>
<dbReference type="InterPro" id="IPR013968">
    <property type="entry name" value="PKS_KR"/>
</dbReference>
<evidence type="ECO:0000259" key="11">
    <source>
        <dbReference type="PROSITE" id="PS50075"/>
    </source>
</evidence>
<dbReference type="Pfam" id="PF13602">
    <property type="entry name" value="ADH_zinc_N_2"/>
    <property type="match status" value="1"/>
</dbReference>
<evidence type="ECO:0000256" key="1">
    <source>
        <dbReference type="ARBA" id="ARBA00022450"/>
    </source>
</evidence>
<dbReference type="SMART" id="SM00822">
    <property type="entry name" value="PKS_KR"/>
    <property type="match status" value="1"/>
</dbReference>
<dbReference type="Pfam" id="PF02801">
    <property type="entry name" value="Ketoacyl-synt_C"/>
    <property type="match status" value="1"/>
</dbReference>
<feature type="domain" description="PKS/mFAS DH" evidence="13">
    <location>
        <begin position="964"/>
        <end position="1250"/>
    </location>
</feature>
<evidence type="ECO:0000313" key="14">
    <source>
        <dbReference type="EMBL" id="KZL81668.1"/>
    </source>
</evidence>
<dbReference type="Pfam" id="PF08240">
    <property type="entry name" value="ADH_N"/>
    <property type="match status" value="1"/>
</dbReference>
<dbReference type="InterPro" id="IPR036291">
    <property type="entry name" value="NAD(P)-bd_dom_sf"/>
</dbReference>
<dbReference type="PROSITE" id="PS52004">
    <property type="entry name" value="KS3_2"/>
    <property type="match status" value="1"/>
</dbReference>
<dbReference type="SMART" id="SM00826">
    <property type="entry name" value="PKS_DH"/>
    <property type="match status" value="1"/>
</dbReference>
<feature type="region of interest" description="C-terminal hotdog fold" evidence="9">
    <location>
        <begin position="1106"/>
        <end position="1250"/>
    </location>
</feature>
<dbReference type="InterPro" id="IPR009081">
    <property type="entry name" value="PP-bd_ACP"/>
</dbReference>
<evidence type="ECO:0000256" key="5">
    <source>
        <dbReference type="ARBA" id="ARBA00022857"/>
    </source>
</evidence>
<feature type="region of interest" description="N-terminal hotdog fold" evidence="9">
    <location>
        <begin position="964"/>
        <end position="1094"/>
    </location>
</feature>
<dbReference type="GO" id="GO:0008168">
    <property type="term" value="F:methyltransferase activity"/>
    <property type="evidence" value="ECO:0007669"/>
    <property type="project" value="UniProtKB-KW"/>
</dbReference>
<dbReference type="SMART" id="SM00825">
    <property type="entry name" value="PKS_KS"/>
    <property type="match status" value="1"/>
</dbReference>
<dbReference type="PROSITE" id="PS50075">
    <property type="entry name" value="CARRIER"/>
    <property type="match status" value="1"/>
</dbReference>
<dbReference type="InterPro" id="IPR014030">
    <property type="entry name" value="Ketoacyl_synth_N"/>
</dbReference>
<dbReference type="InterPro" id="IPR013154">
    <property type="entry name" value="ADH-like_N"/>
</dbReference>
<dbReference type="GO" id="GO:0031177">
    <property type="term" value="F:phosphopantetheine binding"/>
    <property type="evidence" value="ECO:0007669"/>
    <property type="project" value="InterPro"/>
</dbReference>
<dbReference type="InterPro" id="IPR042104">
    <property type="entry name" value="PKS_dehydratase_sf"/>
</dbReference>
<dbReference type="InterPro" id="IPR016039">
    <property type="entry name" value="Thiolase-like"/>
</dbReference>
<protein>
    <submittedName>
        <fullName evidence="14">Polyketide synthase</fullName>
    </submittedName>
</protein>
<dbReference type="GO" id="GO:0016491">
    <property type="term" value="F:oxidoreductase activity"/>
    <property type="evidence" value="ECO:0007669"/>
    <property type="project" value="UniProtKB-KW"/>
</dbReference>
<dbReference type="Pfam" id="PF21089">
    <property type="entry name" value="PKS_DH_N"/>
    <property type="match status" value="1"/>
</dbReference>
<dbReference type="InterPro" id="IPR020806">
    <property type="entry name" value="PKS_PP-bd"/>
</dbReference>
<dbReference type="CDD" id="cd05195">
    <property type="entry name" value="enoyl_red"/>
    <property type="match status" value="1"/>
</dbReference>
<dbReference type="InterPro" id="IPR016035">
    <property type="entry name" value="Acyl_Trfase/lysoPLipase"/>
</dbReference>
<keyword evidence="5" id="KW-0521">NADP</keyword>
<feature type="active site" description="Proton acceptor; for dehydratase activity" evidence="9">
    <location>
        <position position="996"/>
    </location>
</feature>
<dbReference type="InterPro" id="IPR020843">
    <property type="entry name" value="ER"/>
</dbReference>
<dbReference type="InterPro" id="IPR036736">
    <property type="entry name" value="ACP-like_sf"/>
</dbReference>
<dbReference type="PANTHER" id="PTHR43775:SF49">
    <property type="entry name" value="SYNTHASE, PUTATIVE (JCVI)-RELATED"/>
    <property type="match status" value="1"/>
</dbReference>
<evidence type="ECO:0000256" key="8">
    <source>
        <dbReference type="ARBA" id="ARBA00023315"/>
    </source>
</evidence>
<dbReference type="Gene3D" id="1.10.1200.10">
    <property type="entry name" value="ACP-like"/>
    <property type="match status" value="1"/>
</dbReference>
<dbReference type="Pfam" id="PF00698">
    <property type="entry name" value="Acyl_transf_1"/>
    <property type="match status" value="1"/>
</dbReference>
<dbReference type="Gene3D" id="3.90.180.10">
    <property type="entry name" value="Medium-chain alcohol dehydrogenases, catalytic domain"/>
    <property type="match status" value="1"/>
</dbReference>
<dbReference type="InterPro" id="IPR032821">
    <property type="entry name" value="PKS_assoc"/>
</dbReference>
<keyword evidence="2" id="KW-0597">Phosphoprotein</keyword>
<dbReference type="SMART" id="SM00823">
    <property type="entry name" value="PKS_PP"/>
    <property type="match status" value="1"/>
</dbReference>
<dbReference type="Pfam" id="PF00550">
    <property type="entry name" value="PP-binding"/>
    <property type="match status" value="1"/>
</dbReference>
<dbReference type="Proteomes" id="UP000076584">
    <property type="component" value="Unassembled WGS sequence"/>
</dbReference>
<dbReference type="Gene3D" id="3.10.129.110">
    <property type="entry name" value="Polyketide synthase dehydratase"/>
    <property type="match status" value="1"/>
</dbReference>
<keyword evidence="1" id="KW-0596">Phosphopantetheine</keyword>
<dbReference type="InterPro" id="IPR029063">
    <property type="entry name" value="SAM-dependent_MTases_sf"/>
</dbReference>
<dbReference type="Gene3D" id="3.40.50.150">
    <property type="entry name" value="Vaccinia Virus protein VP39"/>
    <property type="match status" value="1"/>
</dbReference>
<proteinExistence type="predicted"/>
<dbReference type="InterPro" id="IPR011032">
    <property type="entry name" value="GroES-like_sf"/>
</dbReference>
<evidence type="ECO:0000313" key="15">
    <source>
        <dbReference type="Proteomes" id="UP000076584"/>
    </source>
</evidence>
<dbReference type="InterPro" id="IPR016036">
    <property type="entry name" value="Malonyl_transacylase_ACP-bd"/>
</dbReference>
<dbReference type="SUPFAM" id="SSF55048">
    <property type="entry name" value="Probable ACP-binding domain of malonyl-CoA ACP transacylase"/>
    <property type="match status" value="1"/>
</dbReference>
<dbReference type="GO" id="GO:0044550">
    <property type="term" value="P:secondary metabolite biosynthetic process"/>
    <property type="evidence" value="ECO:0007669"/>
    <property type="project" value="TreeGrafter"/>
</dbReference>
<evidence type="ECO:0000259" key="13">
    <source>
        <dbReference type="PROSITE" id="PS52019"/>
    </source>
</evidence>
<dbReference type="InterPro" id="IPR013217">
    <property type="entry name" value="Methyltransf_12"/>
</dbReference>
<evidence type="ECO:0000256" key="7">
    <source>
        <dbReference type="ARBA" id="ARBA00023268"/>
    </source>
</evidence>
<organism evidence="14 15">
    <name type="scientific">Colletotrichum incanum</name>
    <name type="common">Soybean anthracnose fungus</name>
    <dbReference type="NCBI Taxonomy" id="1573173"/>
    <lineage>
        <taxon>Eukaryota</taxon>
        <taxon>Fungi</taxon>
        <taxon>Dikarya</taxon>
        <taxon>Ascomycota</taxon>
        <taxon>Pezizomycotina</taxon>
        <taxon>Sordariomycetes</taxon>
        <taxon>Hypocreomycetidae</taxon>
        <taxon>Glomerellales</taxon>
        <taxon>Glomerellaceae</taxon>
        <taxon>Colletotrichum</taxon>
        <taxon>Colletotrichum spaethianum species complex</taxon>
    </lineage>
</organism>
<dbReference type="InterPro" id="IPR014031">
    <property type="entry name" value="Ketoacyl_synth_C"/>
</dbReference>
<dbReference type="Pfam" id="PF08659">
    <property type="entry name" value="KR"/>
    <property type="match status" value="1"/>
</dbReference>
<keyword evidence="6" id="KW-0560">Oxidoreductase</keyword>
<evidence type="ECO:0000256" key="10">
    <source>
        <dbReference type="SAM" id="MobiDB-lite"/>
    </source>
</evidence>
<keyword evidence="3" id="KW-0489">Methyltransferase</keyword>
<dbReference type="Gene3D" id="3.40.366.10">
    <property type="entry name" value="Malonyl-Coenzyme A Acyl Carrier Protein, domain 2"/>
    <property type="match status" value="1"/>
</dbReference>
<dbReference type="InterPro" id="IPR020807">
    <property type="entry name" value="PKS_DH"/>
</dbReference>
<evidence type="ECO:0000256" key="3">
    <source>
        <dbReference type="ARBA" id="ARBA00022603"/>
    </source>
</evidence>
<dbReference type="Pfam" id="PF08242">
    <property type="entry name" value="Methyltransf_12"/>
    <property type="match status" value="1"/>
</dbReference>
<dbReference type="STRING" id="1573173.A0A161WBS7"/>
<dbReference type="GO" id="GO:0032259">
    <property type="term" value="P:methylation"/>
    <property type="evidence" value="ECO:0007669"/>
    <property type="project" value="UniProtKB-KW"/>
</dbReference>
<feature type="compositionally biased region" description="Polar residues" evidence="10">
    <location>
        <begin position="37"/>
        <end position="60"/>
    </location>
</feature>
<feature type="domain" description="Carrier" evidence="11">
    <location>
        <begin position="2444"/>
        <end position="2522"/>
    </location>
</feature>
<dbReference type="EMBL" id="LFIW01001609">
    <property type="protein sequence ID" value="KZL81668.1"/>
    <property type="molecule type" value="Genomic_DNA"/>
</dbReference>
<dbReference type="PANTHER" id="PTHR43775">
    <property type="entry name" value="FATTY ACID SYNTHASE"/>
    <property type="match status" value="1"/>
</dbReference>
<keyword evidence="15" id="KW-1185">Reference proteome</keyword>